<dbReference type="AlphaFoldDB" id="A0A7R7VRI7"/>
<dbReference type="Proteomes" id="UP000637239">
    <property type="component" value="Chromosome 5"/>
</dbReference>
<accession>A0A7R7VRI7</accession>
<evidence type="ECO:0000313" key="4">
    <source>
        <dbReference type="Proteomes" id="UP000637239"/>
    </source>
</evidence>
<sequence>MDLPKGLVTTTRIPSHLEDPNVIDALDIAHLWKVYHTNPAVHNNDSGHRLENFFWRVWGNERLRCSLQGEALATLFVNIAESQAQKFSSSSSVVKSKSLEKMSSEPTISKVNVQLPPTPPTEENKSDSTTRNSNARSNSDPISNTNTNTRTPLPPILKKPKPVNGNESPQKKARLLLTGIGGQHVTRKPSNPLTPISPPPFAAAAKEDPNATITTTTTTDNDITAITATNTTHNTTTAATFRAQYQYQKKPYLVASKASKRRPVLGRRKSSQTAIPRYEAKSDYFGQGDTNATTPTKTSSKTTTNTTVGFSRDEDDNLKEQRPVTPVDEEGPINCEKTAQRESSDTEAPASLDQENHQSKQDERTESPKESQPPDGKYANTDDLNLKNLPPNLVSNLKLLLAQQKPTTTTTTRPNNTKSRPKHIPYSITTTNAATHRLTNHERDHLRRLKSSTYIHQLQHQLQQQQHQQPAKLVDDHFRVRFAEELQREERFLNTVNSLPEEERSAVLEGHSGRSKAPRIPRTSWVEVLGGGGAGVERDIDTERIKQERPEAATNDNDDGWSFTGEDGGGWAADDAQDHYSDTQVDAAPFKFEGMSYASSWRAACRLQVSGQLTVLLRAEQYGYRGDAEIVDST</sequence>
<dbReference type="InterPro" id="IPR013860">
    <property type="entry name" value="AreA_GATA"/>
</dbReference>
<reference evidence="3" key="1">
    <citation type="submission" date="2021-01" db="EMBL/GenBank/DDBJ databases">
        <authorList>
            <consortium name="Aspergillus chevalieri M1 genome sequencing consortium"/>
            <person name="Kazuki M."/>
            <person name="Futagami T."/>
        </authorList>
    </citation>
    <scope>NUCLEOTIDE SEQUENCE</scope>
    <source>
        <strain evidence="3">M1</strain>
    </source>
</reference>
<feature type="region of interest" description="Disordered" evidence="1">
    <location>
        <begin position="87"/>
        <end position="169"/>
    </location>
</feature>
<name>A0A7R7VRI7_ASPCH</name>
<feature type="region of interest" description="Disordered" evidence="1">
    <location>
        <begin position="404"/>
        <end position="424"/>
    </location>
</feature>
<feature type="domain" description="Nitrogen regulatory protein areA GATA-like" evidence="2">
    <location>
        <begin position="31"/>
        <end position="59"/>
    </location>
</feature>
<feature type="compositionally biased region" description="Basic residues" evidence="1">
    <location>
        <begin position="258"/>
        <end position="270"/>
    </location>
</feature>
<feature type="compositionally biased region" description="Low complexity" evidence="1">
    <location>
        <begin position="87"/>
        <end position="96"/>
    </location>
</feature>
<evidence type="ECO:0000313" key="3">
    <source>
        <dbReference type="EMBL" id="BCR89392.1"/>
    </source>
</evidence>
<organism evidence="3 4">
    <name type="scientific">Aspergillus chevalieri</name>
    <name type="common">Eurotium chevalieri</name>
    <dbReference type="NCBI Taxonomy" id="182096"/>
    <lineage>
        <taxon>Eukaryota</taxon>
        <taxon>Fungi</taxon>
        <taxon>Dikarya</taxon>
        <taxon>Ascomycota</taxon>
        <taxon>Pezizomycotina</taxon>
        <taxon>Eurotiomycetes</taxon>
        <taxon>Eurotiomycetidae</taxon>
        <taxon>Eurotiales</taxon>
        <taxon>Aspergillaceae</taxon>
        <taxon>Aspergillus</taxon>
        <taxon>Aspergillus subgen. Aspergillus</taxon>
    </lineage>
</organism>
<evidence type="ECO:0000256" key="1">
    <source>
        <dbReference type="SAM" id="MobiDB-lite"/>
    </source>
</evidence>
<dbReference type="GeneID" id="66983750"/>
<feature type="region of interest" description="Disordered" evidence="1">
    <location>
        <begin position="258"/>
        <end position="390"/>
    </location>
</feature>
<gene>
    <name evidence="3" type="ORF">ACHE_50590A</name>
</gene>
<dbReference type="Pfam" id="PF08550">
    <property type="entry name" value="GATA_AreA"/>
    <property type="match status" value="1"/>
</dbReference>
<protein>
    <recommendedName>
        <fullName evidence="2">Nitrogen regulatory protein areA GATA-like domain-containing protein</fullName>
    </recommendedName>
</protein>
<proteinExistence type="predicted"/>
<dbReference type="RefSeq" id="XP_043137914.1">
    <property type="nucleotide sequence ID" value="XM_043280324.1"/>
</dbReference>
<feature type="compositionally biased region" description="Low complexity" evidence="1">
    <location>
        <begin position="129"/>
        <end position="149"/>
    </location>
</feature>
<dbReference type="EMBL" id="AP024420">
    <property type="protein sequence ID" value="BCR89392.1"/>
    <property type="molecule type" value="Genomic_DNA"/>
</dbReference>
<keyword evidence="4" id="KW-1185">Reference proteome</keyword>
<dbReference type="KEGG" id="ache:ACHE_50590A"/>
<feature type="compositionally biased region" description="Basic and acidic residues" evidence="1">
    <location>
        <begin position="354"/>
        <end position="369"/>
    </location>
</feature>
<evidence type="ECO:0000259" key="2">
    <source>
        <dbReference type="Pfam" id="PF08550"/>
    </source>
</evidence>
<feature type="compositionally biased region" description="Low complexity" evidence="1">
    <location>
        <begin position="290"/>
        <end position="307"/>
    </location>
</feature>
<reference evidence="3" key="2">
    <citation type="submission" date="2021-02" db="EMBL/GenBank/DDBJ databases">
        <title>Aspergillus chevalieri M1 genome sequence.</title>
        <authorList>
            <person name="Kadooka C."/>
            <person name="Mori K."/>
            <person name="Futagami T."/>
        </authorList>
    </citation>
    <scope>NUCLEOTIDE SEQUENCE</scope>
    <source>
        <strain evidence="3">M1</strain>
    </source>
</reference>